<evidence type="ECO:0000256" key="1">
    <source>
        <dbReference type="SAM" id="MobiDB-lite"/>
    </source>
</evidence>
<evidence type="ECO:0000313" key="3">
    <source>
        <dbReference type="Proteomes" id="UP000190897"/>
    </source>
</evidence>
<dbReference type="Proteomes" id="UP000190897">
    <property type="component" value="Unassembled WGS sequence"/>
</dbReference>
<dbReference type="AlphaFoldDB" id="A0A1T5DX47"/>
<keyword evidence="3" id="KW-1185">Reference proteome</keyword>
<protein>
    <submittedName>
        <fullName evidence="2">Uncharacterized protein</fullName>
    </submittedName>
</protein>
<organism evidence="2 3">
    <name type="scientific">Dyadobacter psychrophilus</name>
    <dbReference type="NCBI Taxonomy" id="651661"/>
    <lineage>
        <taxon>Bacteria</taxon>
        <taxon>Pseudomonadati</taxon>
        <taxon>Bacteroidota</taxon>
        <taxon>Cytophagia</taxon>
        <taxon>Cytophagales</taxon>
        <taxon>Spirosomataceae</taxon>
        <taxon>Dyadobacter</taxon>
    </lineage>
</organism>
<dbReference type="EMBL" id="FUZA01000002">
    <property type="protein sequence ID" value="SKB76169.1"/>
    <property type="molecule type" value="Genomic_DNA"/>
</dbReference>
<sequence>MNPYDDDDDDLFDDDLPGNYPAEEDIFRQGLIDSDIDPEDISKVKSEIELESDDWNEKSFDDDLVGDDLDVPGSEYDDDDEMIGREDEENNYYSIGGDNHDSLEENQGD</sequence>
<evidence type="ECO:0000313" key="2">
    <source>
        <dbReference type="EMBL" id="SKB76169.1"/>
    </source>
</evidence>
<gene>
    <name evidence="2" type="ORF">SAMN05660293_01971</name>
</gene>
<dbReference type="OrthoDB" id="680877at2"/>
<dbReference type="STRING" id="651661.SAMN05660293_01971"/>
<reference evidence="3" key="1">
    <citation type="submission" date="2017-02" db="EMBL/GenBank/DDBJ databases">
        <authorList>
            <person name="Varghese N."/>
            <person name="Submissions S."/>
        </authorList>
    </citation>
    <scope>NUCLEOTIDE SEQUENCE [LARGE SCALE GENOMIC DNA]</scope>
    <source>
        <strain evidence="3">DSM 22270</strain>
    </source>
</reference>
<accession>A0A1T5DX47</accession>
<feature type="region of interest" description="Disordered" evidence="1">
    <location>
        <begin position="53"/>
        <end position="109"/>
    </location>
</feature>
<feature type="compositionally biased region" description="Acidic residues" evidence="1">
    <location>
        <begin position="1"/>
        <end position="16"/>
    </location>
</feature>
<feature type="region of interest" description="Disordered" evidence="1">
    <location>
        <begin position="1"/>
        <end position="22"/>
    </location>
</feature>
<proteinExistence type="predicted"/>
<dbReference type="RefSeq" id="WP_082214501.1">
    <property type="nucleotide sequence ID" value="NZ_FUZA01000002.1"/>
</dbReference>
<name>A0A1T5DX47_9BACT</name>
<feature type="compositionally biased region" description="Acidic residues" evidence="1">
    <location>
        <begin position="62"/>
        <end position="90"/>
    </location>
</feature>